<feature type="compositionally biased region" description="Basic residues" evidence="1">
    <location>
        <begin position="128"/>
        <end position="140"/>
    </location>
</feature>
<dbReference type="AlphaFoldDB" id="A0A8E2RSA7"/>
<evidence type="ECO:0000313" key="3">
    <source>
        <dbReference type="Proteomes" id="UP000237686"/>
    </source>
</evidence>
<gene>
    <name evidence="2" type="ORF">C6P98_23925</name>
</gene>
<proteinExistence type="predicted"/>
<sequence length="165" mass="18006">MKSGYSAEFAMKSRVTRQIEPIRCVRTGFMSIPSPKRPDLLQTPAGRADAPFQSTPILAVATTSRRVTRAKKRIPRSSAGSLTPHLKCECQSSSSFDKMGPSFALRGRANDRECRVAPAGTSTGRGSLSRHHGRPARTRRACAPGGRRARLRLHCAFFWVGACHG</sequence>
<organism evidence="2 3">
    <name type="scientific">Burkholderia multivorans</name>
    <dbReference type="NCBI Taxonomy" id="87883"/>
    <lineage>
        <taxon>Bacteria</taxon>
        <taxon>Pseudomonadati</taxon>
        <taxon>Pseudomonadota</taxon>
        <taxon>Betaproteobacteria</taxon>
        <taxon>Burkholderiales</taxon>
        <taxon>Burkholderiaceae</taxon>
        <taxon>Burkholderia</taxon>
        <taxon>Burkholderia cepacia complex</taxon>
    </lineage>
</organism>
<evidence type="ECO:0000256" key="1">
    <source>
        <dbReference type="SAM" id="MobiDB-lite"/>
    </source>
</evidence>
<dbReference type="EMBL" id="PVFZ01000063">
    <property type="protein sequence ID" value="PRF19380.1"/>
    <property type="molecule type" value="Genomic_DNA"/>
</dbReference>
<accession>A0A8E2RSA7</accession>
<dbReference type="Proteomes" id="UP000237686">
    <property type="component" value="Unassembled WGS sequence"/>
</dbReference>
<comment type="caution">
    <text evidence="2">The sequence shown here is derived from an EMBL/GenBank/DDBJ whole genome shotgun (WGS) entry which is preliminary data.</text>
</comment>
<reference evidence="2 3" key="1">
    <citation type="submission" date="2018-03" db="EMBL/GenBank/DDBJ databases">
        <authorList>
            <person name="Nguyen K."/>
            <person name="Fouts D."/>
            <person name="Sutton G."/>
        </authorList>
    </citation>
    <scope>NUCLEOTIDE SEQUENCE [LARGE SCALE GENOMIC DNA]</scope>
    <source>
        <strain evidence="2 3">AU17135</strain>
    </source>
</reference>
<evidence type="ECO:0000313" key="2">
    <source>
        <dbReference type="EMBL" id="PRF19380.1"/>
    </source>
</evidence>
<protein>
    <submittedName>
        <fullName evidence="2">Uncharacterized protein</fullName>
    </submittedName>
</protein>
<name>A0A8E2RSA7_9BURK</name>
<feature type="region of interest" description="Disordered" evidence="1">
    <location>
        <begin position="116"/>
        <end position="141"/>
    </location>
</feature>